<sequence>MDMTEFFFSANKPSSYMVLNESGRAYYNRRPHVVELLVAMCCNKCEEKIQEIMLDIEGVTGVTVNPITQRVTVSGYVDALRILKRARKVDKHSQLLLLLPEASSPRKHHHRSGYRPSSYEISCSLKHRPPVHPTSYNRYKPARAGHDVHAPRFEGSVSPVITNPCYVKYFEPNYLH</sequence>
<dbReference type="Proteomes" id="UP000006727">
    <property type="component" value="Chromosome 6"/>
</dbReference>
<reference evidence="3 5" key="1">
    <citation type="journal article" date="2008" name="Science">
        <title>The Physcomitrella genome reveals evolutionary insights into the conquest of land by plants.</title>
        <authorList>
            <person name="Rensing S."/>
            <person name="Lang D."/>
            <person name="Zimmer A."/>
            <person name="Terry A."/>
            <person name="Salamov A."/>
            <person name="Shapiro H."/>
            <person name="Nishiyama T."/>
            <person name="Perroud P.-F."/>
            <person name="Lindquist E."/>
            <person name="Kamisugi Y."/>
            <person name="Tanahashi T."/>
            <person name="Sakakibara K."/>
            <person name="Fujita T."/>
            <person name="Oishi K."/>
            <person name="Shin-I T."/>
            <person name="Kuroki Y."/>
            <person name="Toyoda A."/>
            <person name="Suzuki Y."/>
            <person name="Hashimoto A."/>
            <person name="Yamaguchi K."/>
            <person name="Sugano A."/>
            <person name="Kohara Y."/>
            <person name="Fujiyama A."/>
            <person name="Anterola A."/>
            <person name="Aoki S."/>
            <person name="Ashton N."/>
            <person name="Barbazuk W.B."/>
            <person name="Barker E."/>
            <person name="Bennetzen J."/>
            <person name="Bezanilla M."/>
            <person name="Blankenship R."/>
            <person name="Cho S.H."/>
            <person name="Dutcher S."/>
            <person name="Estelle M."/>
            <person name="Fawcett J.A."/>
            <person name="Gundlach H."/>
            <person name="Hanada K."/>
            <person name="Heyl A."/>
            <person name="Hicks K.A."/>
            <person name="Hugh J."/>
            <person name="Lohr M."/>
            <person name="Mayer K."/>
            <person name="Melkozernov A."/>
            <person name="Murata T."/>
            <person name="Nelson D."/>
            <person name="Pils B."/>
            <person name="Prigge M."/>
            <person name="Reiss B."/>
            <person name="Renner T."/>
            <person name="Rombauts S."/>
            <person name="Rushton P."/>
            <person name="Sanderfoot A."/>
            <person name="Schween G."/>
            <person name="Shiu S.-H."/>
            <person name="Stueber K."/>
            <person name="Theodoulou F.L."/>
            <person name="Tu H."/>
            <person name="Van de Peer Y."/>
            <person name="Verrier P.J."/>
            <person name="Waters E."/>
            <person name="Wood A."/>
            <person name="Yang L."/>
            <person name="Cove D."/>
            <person name="Cuming A."/>
            <person name="Hasebe M."/>
            <person name="Lucas S."/>
            <person name="Mishler D.B."/>
            <person name="Reski R."/>
            <person name="Grigoriev I."/>
            <person name="Quatrano R.S."/>
            <person name="Boore J.L."/>
        </authorList>
    </citation>
    <scope>NUCLEOTIDE SEQUENCE [LARGE SCALE GENOMIC DNA]</scope>
    <source>
        <strain evidence="4 5">cv. Gransden 2004</strain>
    </source>
</reference>
<dbReference type="GO" id="GO:0046872">
    <property type="term" value="F:metal ion binding"/>
    <property type="evidence" value="ECO:0007669"/>
    <property type="project" value="UniProtKB-KW"/>
</dbReference>
<dbReference type="EMBL" id="ABEU02000006">
    <property type="protein sequence ID" value="PNR52092.1"/>
    <property type="molecule type" value="Genomic_DNA"/>
</dbReference>
<evidence type="ECO:0000313" key="5">
    <source>
        <dbReference type="Proteomes" id="UP000006727"/>
    </source>
</evidence>
<dbReference type="GeneID" id="112283927"/>
<dbReference type="FunCoup" id="A0A2K1KE85">
    <property type="interactions" value="81"/>
</dbReference>
<dbReference type="EnsemblPlants" id="Pp3c6_3830V3.1">
    <property type="protein sequence ID" value="PAC:32976245.CDS.1"/>
    <property type="gene ID" value="Pp3c6_3830"/>
</dbReference>
<dbReference type="Gramene" id="Pp3c6_3830V3.2">
    <property type="protein sequence ID" value="PAC:32976246.CDS.1"/>
    <property type="gene ID" value="Pp3c6_3830"/>
</dbReference>
<dbReference type="CDD" id="cd00371">
    <property type="entry name" value="HMA"/>
    <property type="match status" value="1"/>
</dbReference>
<evidence type="ECO:0000259" key="2">
    <source>
        <dbReference type="PROSITE" id="PS50846"/>
    </source>
</evidence>
<keyword evidence="1" id="KW-0479">Metal-binding</keyword>
<feature type="domain" description="HMA" evidence="2">
    <location>
        <begin position="31"/>
        <end position="94"/>
    </location>
</feature>
<dbReference type="SUPFAM" id="SSF55008">
    <property type="entry name" value="HMA, heavy metal-associated domain"/>
    <property type="match status" value="1"/>
</dbReference>
<organism evidence="3">
    <name type="scientific">Physcomitrium patens</name>
    <name type="common">Spreading-leaved earth moss</name>
    <name type="synonym">Physcomitrella patens</name>
    <dbReference type="NCBI Taxonomy" id="3218"/>
    <lineage>
        <taxon>Eukaryota</taxon>
        <taxon>Viridiplantae</taxon>
        <taxon>Streptophyta</taxon>
        <taxon>Embryophyta</taxon>
        <taxon>Bryophyta</taxon>
        <taxon>Bryophytina</taxon>
        <taxon>Bryopsida</taxon>
        <taxon>Funariidae</taxon>
        <taxon>Funariales</taxon>
        <taxon>Funariaceae</taxon>
        <taxon>Physcomitrium</taxon>
    </lineage>
</organism>
<proteinExistence type="predicted"/>
<dbReference type="AlphaFoldDB" id="A0A2K1KE85"/>
<dbReference type="PANTHER" id="PTHR22814">
    <property type="entry name" value="COPPER TRANSPORT PROTEIN ATOX1-RELATED"/>
    <property type="match status" value="1"/>
</dbReference>
<dbReference type="PROSITE" id="PS50846">
    <property type="entry name" value="HMA_2"/>
    <property type="match status" value="1"/>
</dbReference>
<protein>
    <recommendedName>
        <fullName evidence="2">HMA domain-containing protein</fullName>
    </recommendedName>
</protein>
<dbReference type="EnsemblPlants" id="Pp3c6_3830V3.2">
    <property type="protein sequence ID" value="PAC:32976246.CDS.1"/>
    <property type="gene ID" value="Pp3c6_3830"/>
</dbReference>
<dbReference type="KEGG" id="ppp:112283927"/>
<evidence type="ECO:0000256" key="1">
    <source>
        <dbReference type="ARBA" id="ARBA00022723"/>
    </source>
</evidence>
<dbReference type="RefSeq" id="XP_024379103.1">
    <property type="nucleotide sequence ID" value="XM_024523335.2"/>
</dbReference>
<dbReference type="STRING" id="3218.A0A2K1KE85"/>
<dbReference type="InterPro" id="IPR036163">
    <property type="entry name" value="HMA_dom_sf"/>
</dbReference>
<evidence type="ECO:0000313" key="3">
    <source>
        <dbReference type="EMBL" id="PNR52092.1"/>
    </source>
</evidence>
<dbReference type="OrthoDB" id="689350at2759"/>
<dbReference type="Gene3D" id="3.30.70.100">
    <property type="match status" value="1"/>
</dbReference>
<dbReference type="Gramene" id="Pp3c6_3830V3.1">
    <property type="protein sequence ID" value="PAC:32976245.CDS.1"/>
    <property type="gene ID" value="Pp3c6_3830"/>
</dbReference>
<dbReference type="PANTHER" id="PTHR22814:SF336">
    <property type="entry name" value="HEAVY METAL-ASSOCIATED ISOPRENYLATED PLANT PROTEIN 23"/>
    <property type="match status" value="1"/>
</dbReference>
<evidence type="ECO:0000313" key="4">
    <source>
        <dbReference type="EnsemblPlants" id="PAC:32976245.CDS.1"/>
    </source>
</evidence>
<keyword evidence="5" id="KW-1185">Reference proteome</keyword>
<accession>A0A2K1KE85</accession>
<dbReference type="InterPro" id="IPR006121">
    <property type="entry name" value="HMA_dom"/>
</dbReference>
<gene>
    <name evidence="4" type="primary">LOC112283927</name>
    <name evidence="3" type="ORF">PHYPA_008466</name>
</gene>
<dbReference type="Pfam" id="PF00403">
    <property type="entry name" value="HMA"/>
    <property type="match status" value="1"/>
</dbReference>
<reference evidence="3 5" key="2">
    <citation type="journal article" date="2018" name="Plant J.">
        <title>The Physcomitrella patens chromosome-scale assembly reveals moss genome structure and evolution.</title>
        <authorList>
            <person name="Lang D."/>
            <person name="Ullrich K.K."/>
            <person name="Murat F."/>
            <person name="Fuchs J."/>
            <person name="Jenkins J."/>
            <person name="Haas F.B."/>
            <person name="Piednoel M."/>
            <person name="Gundlach H."/>
            <person name="Van Bel M."/>
            <person name="Meyberg R."/>
            <person name="Vives C."/>
            <person name="Morata J."/>
            <person name="Symeonidi A."/>
            <person name="Hiss M."/>
            <person name="Muchero W."/>
            <person name="Kamisugi Y."/>
            <person name="Saleh O."/>
            <person name="Blanc G."/>
            <person name="Decker E.L."/>
            <person name="van Gessel N."/>
            <person name="Grimwood J."/>
            <person name="Hayes R.D."/>
            <person name="Graham S.W."/>
            <person name="Gunter L.E."/>
            <person name="McDaniel S.F."/>
            <person name="Hoernstein S.N.W."/>
            <person name="Larsson A."/>
            <person name="Li F.W."/>
            <person name="Perroud P.F."/>
            <person name="Phillips J."/>
            <person name="Ranjan P."/>
            <person name="Rokshar D.S."/>
            <person name="Rothfels C.J."/>
            <person name="Schneider L."/>
            <person name="Shu S."/>
            <person name="Stevenson D.W."/>
            <person name="Thummler F."/>
            <person name="Tillich M."/>
            <person name="Villarreal Aguilar J.C."/>
            <person name="Widiez T."/>
            <person name="Wong G.K."/>
            <person name="Wymore A."/>
            <person name="Zhang Y."/>
            <person name="Zimmer A.D."/>
            <person name="Quatrano R.S."/>
            <person name="Mayer K.F.X."/>
            <person name="Goodstein D."/>
            <person name="Casacuberta J.M."/>
            <person name="Vandepoele K."/>
            <person name="Reski R."/>
            <person name="Cuming A.C."/>
            <person name="Tuskan G.A."/>
            <person name="Maumus F."/>
            <person name="Salse J."/>
            <person name="Schmutz J."/>
            <person name="Rensing S.A."/>
        </authorList>
    </citation>
    <scope>NUCLEOTIDE SEQUENCE [LARGE SCALE GENOMIC DNA]</scope>
    <source>
        <strain evidence="4 5">cv. Gransden 2004</strain>
    </source>
</reference>
<dbReference type="PaxDb" id="3218-PP1S77_310V6.1"/>
<reference evidence="4" key="3">
    <citation type="submission" date="2020-12" db="UniProtKB">
        <authorList>
            <consortium name="EnsemblPlants"/>
        </authorList>
    </citation>
    <scope>IDENTIFICATION</scope>
</reference>
<name>A0A2K1KE85_PHYPA</name>
<dbReference type="OMA" id="NKCEEKI"/>